<dbReference type="Proteomes" id="UP000523279">
    <property type="component" value="Unassembled WGS sequence"/>
</dbReference>
<reference evidence="4 5" key="1">
    <citation type="submission" date="2019-09" db="EMBL/GenBank/DDBJ databases">
        <title>Bird 10,000 Genomes (B10K) Project - Family phase.</title>
        <authorList>
            <person name="Zhang G."/>
        </authorList>
    </citation>
    <scope>NUCLEOTIDE SEQUENCE [LARGE SCALE GENOMIC DNA]</scope>
    <source>
        <strain evidence="4">B10K-DU-001-34</strain>
        <tissue evidence="4">Muscle</tissue>
    </source>
</reference>
<keyword evidence="1" id="KW-0863">Zinc-finger</keyword>
<accession>A0A7K9JWP0</accession>
<comment type="caution">
    <text evidence="4">The sequence shown here is derived from an EMBL/GenBank/DDBJ whole genome shotgun (WGS) entry which is preliminary data.</text>
</comment>
<dbReference type="SUPFAM" id="SSF57667">
    <property type="entry name" value="beta-beta-alpha zinc fingers"/>
    <property type="match status" value="1"/>
</dbReference>
<organism evidence="4 5">
    <name type="scientific">Dicaeum eximium</name>
    <dbReference type="NCBI Taxonomy" id="667154"/>
    <lineage>
        <taxon>Eukaryota</taxon>
        <taxon>Metazoa</taxon>
        <taxon>Chordata</taxon>
        <taxon>Craniata</taxon>
        <taxon>Vertebrata</taxon>
        <taxon>Euteleostomi</taxon>
        <taxon>Archelosauria</taxon>
        <taxon>Archosauria</taxon>
        <taxon>Dinosauria</taxon>
        <taxon>Saurischia</taxon>
        <taxon>Theropoda</taxon>
        <taxon>Coelurosauria</taxon>
        <taxon>Aves</taxon>
        <taxon>Neognathae</taxon>
        <taxon>Neoaves</taxon>
        <taxon>Telluraves</taxon>
        <taxon>Australaves</taxon>
        <taxon>Passeriformes</taxon>
        <taxon>Passeroidea</taxon>
        <taxon>Dicaeidae</taxon>
        <taxon>Dicaeum</taxon>
    </lineage>
</organism>
<keyword evidence="5" id="KW-1185">Reference proteome</keyword>
<protein>
    <submittedName>
        <fullName evidence="4">ZN787 protein</fullName>
    </submittedName>
</protein>
<evidence type="ECO:0000256" key="1">
    <source>
        <dbReference type="PROSITE-ProRule" id="PRU00042"/>
    </source>
</evidence>
<evidence type="ECO:0000256" key="2">
    <source>
        <dbReference type="SAM" id="MobiDB-lite"/>
    </source>
</evidence>
<feature type="compositionally biased region" description="Low complexity" evidence="2">
    <location>
        <begin position="1"/>
        <end position="13"/>
    </location>
</feature>
<feature type="non-terminal residue" evidence="4">
    <location>
        <position position="52"/>
    </location>
</feature>
<feature type="region of interest" description="Disordered" evidence="2">
    <location>
        <begin position="1"/>
        <end position="24"/>
    </location>
</feature>
<dbReference type="AlphaFoldDB" id="A0A7K9JWP0"/>
<name>A0A7K9JWP0_9PASE</name>
<dbReference type="InterPro" id="IPR013087">
    <property type="entry name" value="Znf_C2H2_type"/>
</dbReference>
<dbReference type="Gene3D" id="3.30.160.60">
    <property type="entry name" value="Classic Zinc Finger"/>
    <property type="match status" value="1"/>
</dbReference>
<feature type="compositionally biased region" description="Basic and acidic residues" evidence="2">
    <location>
        <begin position="14"/>
        <end position="24"/>
    </location>
</feature>
<gene>
    <name evidence="4" type="primary">Znf787_0</name>
    <name evidence="4" type="ORF">DICEXI_R13237</name>
</gene>
<keyword evidence="1" id="KW-0479">Metal-binding</keyword>
<sequence>CWEGGQRSSQSSEQVEKPQAVEKHHKSLDCEKSFSWSFNLIQHQRIHTGEWP</sequence>
<dbReference type="FunFam" id="3.30.160.60:FF:000038">
    <property type="entry name" value="Zinc finger protein 624"/>
    <property type="match status" value="1"/>
</dbReference>
<feature type="domain" description="C2H2-type" evidence="3">
    <location>
        <begin position="25"/>
        <end position="52"/>
    </location>
</feature>
<proteinExistence type="predicted"/>
<dbReference type="GO" id="GO:0008270">
    <property type="term" value="F:zinc ion binding"/>
    <property type="evidence" value="ECO:0007669"/>
    <property type="project" value="UniProtKB-KW"/>
</dbReference>
<keyword evidence="1" id="KW-0862">Zinc</keyword>
<dbReference type="InterPro" id="IPR036236">
    <property type="entry name" value="Znf_C2H2_sf"/>
</dbReference>
<dbReference type="EMBL" id="VWZP01003643">
    <property type="protein sequence ID" value="NXH41805.1"/>
    <property type="molecule type" value="Genomic_DNA"/>
</dbReference>
<evidence type="ECO:0000313" key="5">
    <source>
        <dbReference type="Proteomes" id="UP000523279"/>
    </source>
</evidence>
<feature type="non-terminal residue" evidence="4">
    <location>
        <position position="1"/>
    </location>
</feature>
<dbReference type="PROSITE" id="PS50157">
    <property type="entry name" value="ZINC_FINGER_C2H2_2"/>
    <property type="match status" value="1"/>
</dbReference>
<evidence type="ECO:0000313" key="4">
    <source>
        <dbReference type="EMBL" id="NXH41805.1"/>
    </source>
</evidence>
<evidence type="ECO:0000259" key="3">
    <source>
        <dbReference type="PROSITE" id="PS50157"/>
    </source>
</evidence>